<dbReference type="Pfam" id="PF08534">
    <property type="entry name" value="Redoxin"/>
    <property type="match status" value="1"/>
</dbReference>
<proteinExistence type="predicted"/>
<dbReference type="Proteomes" id="UP000279673">
    <property type="component" value="Unassembled WGS sequence"/>
</dbReference>
<gene>
    <name evidence="6" type="ORF">DYS74_00625</name>
</gene>
<dbReference type="Gene3D" id="3.40.30.10">
    <property type="entry name" value="Glutaredoxin"/>
    <property type="match status" value="1"/>
</dbReference>
<dbReference type="PROSITE" id="PS51352">
    <property type="entry name" value="THIOREDOXIN_2"/>
    <property type="match status" value="1"/>
</dbReference>
<comment type="subcellular location">
    <subcellularLocation>
        <location evidence="1">Cell envelope</location>
    </subcellularLocation>
</comment>
<dbReference type="GO" id="GO:0030313">
    <property type="term" value="C:cell envelope"/>
    <property type="evidence" value="ECO:0007669"/>
    <property type="project" value="UniProtKB-SubCell"/>
</dbReference>
<accession>A0A421BWZ5</accession>
<dbReference type="PROSITE" id="PS00194">
    <property type="entry name" value="THIOREDOXIN_1"/>
    <property type="match status" value="1"/>
</dbReference>
<feature type="chain" id="PRO_5019230937" evidence="4">
    <location>
        <begin position="18"/>
        <end position="180"/>
    </location>
</feature>
<dbReference type="EMBL" id="RCHI01000001">
    <property type="protein sequence ID" value="RLL72863.1"/>
    <property type="molecule type" value="Genomic_DNA"/>
</dbReference>
<dbReference type="InterPro" id="IPR036249">
    <property type="entry name" value="Thioredoxin-like_sf"/>
</dbReference>
<keyword evidence="7" id="KW-1185">Reference proteome</keyword>
<keyword evidence="3" id="KW-0676">Redox-active center</keyword>
<dbReference type="AlphaFoldDB" id="A0A421BWZ5"/>
<dbReference type="PANTHER" id="PTHR42852">
    <property type="entry name" value="THIOL:DISULFIDE INTERCHANGE PROTEIN DSBE"/>
    <property type="match status" value="1"/>
</dbReference>
<evidence type="ECO:0000313" key="7">
    <source>
        <dbReference type="Proteomes" id="UP000279673"/>
    </source>
</evidence>
<dbReference type="GO" id="GO:0017004">
    <property type="term" value="P:cytochrome complex assembly"/>
    <property type="evidence" value="ECO:0007669"/>
    <property type="project" value="UniProtKB-KW"/>
</dbReference>
<protein>
    <submittedName>
        <fullName evidence="6">TlpA family protein disulfide reductase</fullName>
    </submittedName>
</protein>
<keyword evidence="4" id="KW-0732">Signal</keyword>
<dbReference type="RefSeq" id="WP_121530229.1">
    <property type="nucleotide sequence ID" value="NZ_RCHI01000001.1"/>
</dbReference>
<dbReference type="InterPro" id="IPR017937">
    <property type="entry name" value="Thioredoxin_CS"/>
</dbReference>
<dbReference type="InterPro" id="IPR050553">
    <property type="entry name" value="Thioredoxin_ResA/DsbE_sf"/>
</dbReference>
<feature type="domain" description="Thioredoxin" evidence="5">
    <location>
        <begin position="37"/>
        <end position="179"/>
    </location>
</feature>
<keyword evidence="2" id="KW-0201">Cytochrome c-type biogenesis</keyword>
<evidence type="ECO:0000256" key="4">
    <source>
        <dbReference type="SAM" id="SignalP"/>
    </source>
</evidence>
<dbReference type="CDD" id="cd02966">
    <property type="entry name" value="TlpA_like_family"/>
    <property type="match status" value="1"/>
</dbReference>
<dbReference type="SUPFAM" id="SSF52833">
    <property type="entry name" value="Thioredoxin-like"/>
    <property type="match status" value="1"/>
</dbReference>
<dbReference type="InterPro" id="IPR013740">
    <property type="entry name" value="Redoxin"/>
</dbReference>
<comment type="caution">
    <text evidence="6">The sequence shown here is derived from an EMBL/GenBank/DDBJ whole genome shotgun (WGS) entry which is preliminary data.</text>
</comment>
<sequence length="180" mass="19544">MLRLFVLYTALSLTANAAAAADLGALKTDDMKKLVVYEQPLATPELPFVDETGAEHRLTEFRGKVVLLNLWATWCAPCRVEMPGLDALQGELGGADFQVVTLATGRNPQPKIAKFFEEAGVTRLPRFQDEKQTLSRAMGVMGLPVSVLIDRDGHEVARLIGEADWNGPAARAVIEALIAD</sequence>
<evidence type="ECO:0000256" key="1">
    <source>
        <dbReference type="ARBA" id="ARBA00004196"/>
    </source>
</evidence>
<organism evidence="6 7">
    <name type="scientific">Paenirhodobacter hankyongi</name>
    <dbReference type="NCBI Taxonomy" id="2294033"/>
    <lineage>
        <taxon>Bacteria</taxon>
        <taxon>Pseudomonadati</taxon>
        <taxon>Pseudomonadota</taxon>
        <taxon>Alphaproteobacteria</taxon>
        <taxon>Rhodobacterales</taxon>
        <taxon>Rhodobacter group</taxon>
        <taxon>Paenirhodobacter</taxon>
    </lineage>
</organism>
<dbReference type="PANTHER" id="PTHR42852:SF13">
    <property type="entry name" value="PROTEIN DIPZ"/>
    <property type="match status" value="1"/>
</dbReference>
<evidence type="ECO:0000256" key="2">
    <source>
        <dbReference type="ARBA" id="ARBA00022748"/>
    </source>
</evidence>
<name>A0A421BWZ5_9RHOB</name>
<evidence type="ECO:0000259" key="5">
    <source>
        <dbReference type="PROSITE" id="PS51352"/>
    </source>
</evidence>
<evidence type="ECO:0000256" key="3">
    <source>
        <dbReference type="ARBA" id="ARBA00023284"/>
    </source>
</evidence>
<dbReference type="InterPro" id="IPR013766">
    <property type="entry name" value="Thioredoxin_domain"/>
</dbReference>
<dbReference type="GO" id="GO:0015036">
    <property type="term" value="F:disulfide oxidoreductase activity"/>
    <property type="evidence" value="ECO:0007669"/>
    <property type="project" value="UniProtKB-ARBA"/>
</dbReference>
<feature type="signal peptide" evidence="4">
    <location>
        <begin position="1"/>
        <end position="17"/>
    </location>
</feature>
<reference evidence="6 7" key="1">
    <citation type="submission" date="2018-10" db="EMBL/GenBank/DDBJ databases">
        <title>Rhodobacter sp . BO-81.</title>
        <authorList>
            <person name="Im W.T."/>
        </authorList>
    </citation>
    <scope>NUCLEOTIDE SEQUENCE [LARGE SCALE GENOMIC DNA]</scope>
    <source>
        <strain evidence="6 7">BO-81</strain>
    </source>
</reference>
<evidence type="ECO:0000313" key="6">
    <source>
        <dbReference type="EMBL" id="RLL72863.1"/>
    </source>
</evidence>